<comment type="similarity">
    <text evidence="2">Belongs to the EamA transporter family.</text>
</comment>
<feature type="transmembrane region" description="Helical" evidence="6">
    <location>
        <begin position="241"/>
        <end position="261"/>
    </location>
</feature>
<keyword evidence="5 6" id="KW-0472">Membrane</keyword>
<dbReference type="RefSeq" id="WP_106463597.1">
    <property type="nucleotide sequence ID" value="NZ_PXOQ01000009.1"/>
</dbReference>
<gene>
    <name evidence="7" type="ORF">C7H52_09150</name>
</gene>
<feature type="transmembrane region" description="Helical" evidence="6">
    <location>
        <begin position="145"/>
        <end position="166"/>
    </location>
</feature>
<evidence type="ECO:0000313" key="8">
    <source>
        <dbReference type="Proteomes" id="UP000238426"/>
    </source>
</evidence>
<dbReference type="Proteomes" id="UP000238426">
    <property type="component" value="Unassembled WGS sequence"/>
</dbReference>
<dbReference type="OrthoDB" id="1524053at2"/>
<keyword evidence="3 6" id="KW-0812">Transmembrane</keyword>
<reference evidence="7 8" key="1">
    <citation type="submission" date="2018-03" db="EMBL/GenBank/DDBJ databases">
        <title>Mesoflavibacter sp. HG37 and Mesoflavibacter sp. HG96 sp.nov., two marine bacteria isolated from seawater of Western Pacific Ocean.</title>
        <authorList>
            <person name="Cheng H."/>
            <person name="Wu Y.-H."/>
            <person name="Guo L.-L."/>
            <person name="Xu X.-W."/>
        </authorList>
    </citation>
    <scope>NUCLEOTIDE SEQUENCE [LARGE SCALE GENOMIC DNA]</scope>
    <source>
        <strain evidence="7 8">KCTC 32269</strain>
    </source>
</reference>
<dbReference type="GO" id="GO:0016020">
    <property type="term" value="C:membrane"/>
    <property type="evidence" value="ECO:0007669"/>
    <property type="project" value="UniProtKB-SubCell"/>
</dbReference>
<evidence type="ECO:0000256" key="6">
    <source>
        <dbReference type="SAM" id="Phobius"/>
    </source>
</evidence>
<comment type="caution">
    <text evidence="7">The sequence shown here is derived from an EMBL/GenBank/DDBJ whole genome shotgun (WGS) entry which is preliminary data.</text>
</comment>
<dbReference type="InterPro" id="IPR050638">
    <property type="entry name" value="AA-Vitamin_Transporters"/>
</dbReference>
<evidence type="ECO:0000256" key="5">
    <source>
        <dbReference type="ARBA" id="ARBA00023136"/>
    </source>
</evidence>
<name>A0A2T1N9C2_9FLAO</name>
<evidence type="ECO:0000256" key="2">
    <source>
        <dbReference type="ARBA" id="ARBA00007362"/>
    </source>
</evidence>
<comment type="subcellular location">
    <subcellularLocation>
        <location evidence="1">Membrane</location>
        <topology evidence="1">Multi-pass membrane protein</topology>
    </subcellularLocation>
</comment>
<feature type="transmembrane region" description="Helical" evidence="6">
    <location>
        <begin position="178"/>
        <end position="196"/>
    </location>
</feature>
<organism evidence="7 8">
    <name type="scientific">Aurantibacter aestuarii</name>
    <dbReference type="NCBI Taxonomy" id="1266046"/>
    <lineage>
        <taxon>Bacteria</taxon>
        <taxon>Pseudomonadati</taxon>
        <taxon>Bacteroidota</taxon>
        <taxon>Flavobacteriia</taxon>
        <taxon>Flavobacteriales</taxon>
        <taxon>Flavobacteriaceae</taxon>
        <taxon>Aurantibacter</taxon>
    </lineage>
</organism>
<dbReference type="PANTHER" id="PTHR32322:SF2">
    <property type="entry name" value="EAMA DOMAIN-CONTAINING PROTEIN"/>
    <property type="match status" value="1"/>
</dbReference>
<dbReference type="InterPro" id="IPR037185">
    <property type="entry name" value="EmrE-like"/>
</dbReference>
<dbReference type="Gene3D" id="1.10.3730.20">
    <property type="match status" value="1"/>
</dbReference>
<feature type="transmembrane region" description="Helical" evidence="6">
    <location>
        <begin position="60"/>
        <end position="80"/>
    </location>
</feature>
<evidence type="ECO:0000313" key="7">
    <source>
        <dbReference type="EMBL" id="PSG88459.1"/>
    </source>
</evidence>
<dbReference type="PANTHER" id="PTHR32322">
    <property type="entry name" value="INNER MEMBRANE TRANSPORTER"/>
    <property type="match status" value="1"/>
</dbReference>
<proteinExistence type="inferred from homology"/>
<protein>
    <recommendedName>
        <fullName evidence="9">EamA domain-containing protein</fullName>
    </recommendedName>
</protein>
<keyword evidence="8" id="KW-1185">Reference proteome</keyword>
<dbReference type="SUPFAM" id="SSF103481">
    <property type="entry name" value="Multidrug resistance efflux transporter EmrE"/>
    <property type="match status" value="2"/>
</dbReference>
<dbReference type="EMBL" id="PXOQ01000009">
    <property type="protein sequence ID" value="PSG88459.1"/>
    <property type="molecule type" value="Genomic_DNA"/>
</dbReference>
<evidence type="ECO:0000256" key="4">
    <source>
        <dbReference type="ARBA" id="ARBA00022989"/>
    </source>
</evidence>
<accession>A0A2T1N9C2</accession>
<evidence type="ECO:0000256" key="1">
    <source>
        <dbReference type="ARBA" id="ARBA00004141"/>
    </source>
</evidence>
<keyword evidence="4 6" id="KW-1133">Transmembrane helix</keyword>
<sequence>MFLLLSILCSTVIFIIFKCFGLFKINTLQALVVNYITASIFGFLNYSEPISVTEITSSKWFIGAIILGVLFISIFNVMALTAQKNGLSVASVASKMSVIIPVVFGLFVYNETLNFQKGAGIILALVAVFLASVKAKDKEDFQLKNLTLPLILFLGSGVIDTSISYVETTYLADNGIPVFSATVFVYAAITGILLLAYKSFNNKIELSYKPVIGGIILGIVNYYSIYTVLKALNVENFESSTIFTVNNVAIVMLSTLVGLLLFKEKLLIKNWIGIAVAIVSIILVTFA</sequence>
<feature type="transmembrane region" description="Helical" evidence="6">
    <location>
        <begin position="87"/>
        <end position="109"/>
    </location>
</feature>
<feature type="transmembrane region" description="Helical" evidence="6">
    <location>
        <begin position="268"/>
        <end position="286"/>
    </location>
</feature>
<feature type="transmembrane region" description="Helical" evidence="6">
    <location>
        <begin position="115"/>
        <end position="133"/>
    </location>
</feature>
<dbReference type="AlphaFoldDB" id="A0A2T1N9C2"/>
<feature type="transmembrane region" description="Helical" evidence="6">
    <location>
        <begin position="208"/>
        <end position="229"/>
    </location>
</feature>
<evidence type="ECO:0000256" key="3">
    <source>
        <dbReference type="ARBA" id="ARBA00022692"/>
    </source>
</evidence>
<evidence type="ECO:0008006" key="9">
    <source>
        <dbReference type="Google" id="ProtNLM"/>
    </source>
</evidence>